<dbReference type="CDD" id="cd00984">
    <property type="entry name" value="DnaB_C"/>
    <property type="match status" value="1"/>
</dbReference>
<dbReference type="STRING" id="1121298.SAMN05444401_2059"/>
<evidence type="ECO:0000256" key="8">
    <source>
        <dbReference type="ARBA" id="ARBA00023125"/>
    </source>
</evidence>
<dbReference type="PANTHER" id="PTHR30153">
    <property type="entry name" value="REPLICATIVE DNA HELICASE DNAB"/>
    <property type="match status" value="1"/>
</dbReference>
<keyword evidence="15" id="KW-1185">Reference proteome</keyword>
<evidence type="ECO:0000256" key="5">
    <source>
        <dbReference type="ARBA" id="ARBA00022801"/>
    </source>
</evidence>
<dbReference type="SMART" id="SM00382">
    <property type="entry name" value="AAA"/>
    <property type="match status" value="1"/>
</dbReference>
<evidence type="ECO:0000256" key="11">
    <source>
        <dbReference type="NCBIfam" id="TIGR00665"/>
    </source>
</evidence>
<dbReference type="InterPro" id="IPR007693">
    <property type="entry name" value="DNA_helicase_DnaB-like_N"/>
</dbReference>
<organism evidence="14 15">
    <name type="scientific">Clostridium amylolyticum</name>
    <dbReference type="NCBI Taxonomy" id="1121298"/>
    <lineage>
        <taxon>Bacteria</taxon>
        <taxon>Bacillati</taxon>
        <taxon>Bacillota</taxon>
        <taxon>Clostridia</taxon>
        <taxon>Eubacteriales</taxon>
        <taxon>Clostridiaceae</taxon>
        <taxon>Clostridium</taxon>
    </lineage>
</organism>
<evidence type="ECO:0000256" key="1">
    <source>
        <dbReference type="ARBA" id="ARBA00008428"/>
    </source>
</evidence>
<keyword evidence="8 12" id="KW-0238">DNA-binding</keyword>
<dbReference type="EC" id="5.6.2.3" evidence="11 12"/>
<keyword evidence="3 12" id="KW-0235">DNA replication</keyword>
<comment type="similarity">
    <text evidence="1 12">Belongs to the helicase family. DnaB subfamily.</text>
</comment>
<keyword evidence="2 12" id="KW-0639">Primosome</keyword>
<keyword evidence="6 12" id="KW-0347">Helicase</keyword>
<dbReference type="InterPro" id="IPR003593">
    <property type="entry name" value="AAA+_ATPase"/>
</dbReference>
<evidence type="ECO:0000256" key="12">
    <source>
        <dbReference type="RuleBase" id="RU362085"/>
    </source>
</evidence>
<comment type="catalytic activity">
    <reaction evidence="10 12">
        <text>ATP + H2O = ADP + phosphate + H(+)</text>
        <dbReference type="Rhea" id="RHEA:13065"/>
        <dbReference type="ChEBI" id="CHEBI:15377"/>
        <dbReference type="ChEBI" id="CHEBI:15378"/>
        <dbReference type="ChEBI" id="CHEBI:30616"/>
        <dbReference type="ChEBI" id="CHEBI:43474"/>
        <dbReference type="ChEBI" id="CHEBI:456216"/>
        <dbReference type="EC" id="5.6.2.3"/>
    </reaction>
</comment>
<dbReference type="GO" id="GO:0006269">
    <property type="term" value="P:DNA replication, synthesis of primer"/>
    <property type="evidence" value="ECO:0007669"/>
    <property type="project" value="UniProtKB-UniRule"/>
</dbReference>
<keyword evidence="7 12" id="KW-0067">ATP-binding</keyword>
<dbReference type="FunFam" id="3.40.50.300:FF:000076">
    <property type="entry name" value="Replicative DNA helicase"/>
    <property type="match status" value="1"/>
</dbReference>
<dbReference type="GO" id="GO:0005829">
    <property type="term" value="C:cytosol"/>
    <property type="evidence" value="ECO:0007669"/>
    <property type="project" value="TreeGrafter"/>
</dbReference>
<comment type="function">
    <text evidence="12">The main replicative DNA helicase, it participates in initiation and elongation during chromosome replication. Travels ahead of the DNA replisome, separating dsDNA into templates for DNA synthesis. A processive ATP-dependent 5'-3' DNA helicase it has DNA-dependent ATPase activity.</text>
</comment>
<dbReference type="GO" id="GO:0043139">
    <property type="term" value="F:5'-3' DNA helicase activity"/>
    <property type="evidence" value="ECO:0007669"/>
    <property type="project" value="UniProtKB-EC"/>
</dbReference>
<evidence type="ECO:0000256" key="6">
    <source>
        <dbReference type="ARBA" id="ARBA00022806"/>
    </source>
</evidence>
<evidence type="ECO:0000313" key="15">
    <source>
        <dbReference type="Proteomes" id="UP000184080"/>
    </source>
</evidence>
<dbReference type="NCBIfam" id="TIGR00665">
    <property type="entry name" value="DnaB"/>
    <property type="match status" value="1"/>
</dbReference>
<dbReference type="InterPro" id="IPR027417">
    <property type="entry name" value="P-loop_NTPase"/>
</dbReference>
<dbReference type="GO" id="GO:0042802">
    <property type="term" value="F:identical protein binding"/>
    <property type="evidence" value="ECO:0007669"/>
    <property type="project" value="UniProtKB-ARBA"/>
</dbReference>
<dbReference type="InterPro" id="IPR007692">
    <property type="entry name" value="DNA_helicase_DnaB"/>
</dbReference>
<dbReference type="SUPFAM" id="SSF52540">
    <property type="entry name" value="P-loop containing nucleoside triphosphate hydrolases"/>
    <property type="match status" value="1"/>
</dbReference>
<dbReference type="InterPro" id="IPR007694">
    <property type="entry name" value="DNA_helicase_DnaB-like_C"/>
</dbReference>
<dbReference type="InterPro" id="IPR016136">
    <property type="entry name" value="DNA_helicase_N/primase_C"/>
</dbReference>
<dbReference type="RefSeq" id="WP_073006122.1">
    <property type="nucleotide sequence ID" value="NZ_FQZO01000002.1"/>
</dbReference>
<dbReference type="Pfam" id="PF03796">
    <property type="entry name" value="DnaB_C"/>
    <property type="match status" value="1"/>
</dbReference>
<dbReference type="GO" id="GO:1990077">
    <property type="term" value="C:primosome complex"/>
    <property type="evidence" value="ECO:0007669"/>
    <property type="project" value="UniProtKB-UniRule"/>
</dbReference>
<evidence type="ECO:0000256" key="4">
    <source>
        <dbReference type="ARBA" id="ARBA00022741"/>
    </source>
</evidence>
<dbReference type="GO" id="GO:0005524">
    <property type="term" value="F:ATP binding"/>
    <property type="evidence" value="ECO:0007669"/>
    <property type="project" value="UniProtKB-UniRule"/>
</dbReference>
<evidence type="ECO:0000256" key="3">
    <source>
        <dbReference type="ARBA" id="ARBA00022705"/>
    </source>
</evidence>
<dbReference type="EMBL" id="FQZO01000002">
    <property type="protein sequence ID" value="SHJ00703.1"/>
    <property type="molecule type" value="Genomic_DNA"/>
</dbReference>
<gene>
    <name evidence="14" type="ORF">SAMN05444401_2059</name>
</gene>
<evidence type="ECO:0000256" key="9">
    <source>
        <dbReference type="ARBA" id="ARBA00023235"/>
    </source>
</evidence>
<dbReference type="Pfam" id="PF00772">
    <property type="entry name" value="DnaB"/>
    <property type="match status" value="1"/>
</dbReference>
<dbReference type="InterPro" id="IPR036185">
    <property type="entry name" value="DNA_heli_DnaB-like_N_sf"/>
</dbReference>
<evidence type="ECO:0000256" key="2">
    <source>
        <dbReference type="ARBA" id="ARBA00022515"/>
    </source>
</evidence>
<protein>
    <recommendedName>
        <fullName evidence="11 12">Replicative DNA helicase</fullName>
        <ecNumber evidence="11 12">5.6.2.3</ecNumber>
    </recommendedName>
</protein>
<evidence type="ECO:0000259" key="13">
    <source>
        <dbReference type="PROSITE" id="PS51199"/>
    </source>
</evidence>
<dbReference type="FunFam" id="1.10.860.10:FF:000001">
    <property type="entry name" value="Replicative DNA helicase"/>
    <property type="match status" value="1"/>
</dbReference>
<dbReference type="AlphaFoldDB" id="A0A1M6FSS9"/>
<feature type="domain" description="SF4 helicase" evidence="13">
    <location>
        <begin position="178"/>
        <end position="442"/>
    </location>
</feature>
<keyword evidence="9" id="KW-0413">Isomerase</keyword>
<dbReference type="GO" id="GO:0003677">
    <property type="term" value="F:DNA binding"/>
    <property type="evidence" value="ECO:0007669"/>
    <property type="project" value="UniProtKB-UniRule"/>
</dbReference>
<dbReference type="PROSITE" id="PS51199">
    <property type="entry name" value="SF4_HELICASE"/>
    <property type="match status" value="1"/>
</dbReference>
<dbReference type="NCBIfam" id="NF004109">
    <property type="entry name" value="PRK05595.1"/>
    <property type="match status" value="1"/>
</dbReference>
<accession>A0A1M6FSS9</accession>
<dbReference type="GO" id="GO:0016887">
    <property type="term" value="F:ATP hydrolysis activity"/>
    <property type="evidence" value="ECO:0007669"/>
    <property type="project" value="RHEA"/>
</dbReference>
<dbReference type="PANTHER" id="PTHR30153:SF2">
    <property type="entry name" value="REPLICATIVE DNA HELICASE"/>
    <property type="match status" value="1"/>
</dbReference>
<evidence type="ECO:0000256" key="10">
    <source>
        <dbReference type="ARBA" id="ARBA00048954"/>
    </source>
</evidence>
<dbReference type="Gene3D" id="1.10.860.10">
    <property type="entry name" value="DNAb Helicase, Chain A"/>
    <property type="match status" value="1"/>
</dbReference>
<dbReference type="SUPFAM" id="SSF48024">
    <property type="entry name" value="N-terminal domain of DnaB helicase"/>
    <property type="match status" value="1"/>
</dbReference>
<keyword evidence="5 12" id="KW-0378">Hydrolase</keyword>
<keyword evidence="4 12" id="KW-0547">Nucleotide-binding</keyword>
<evidence type="ECO:0000256" key="7">
    <source>
        <dbReference type="ARBA" id="ARBA00022840"/>
    </source>
</evidence>
<name>A0A1M6FSS9_9CLOT</name>
<sequence>MDIPVMKSLPQNIEAEQSVLGSMIIDRGAIARAAEALSAEDFYRDSHKVIFSVIIEMSQKDIPVDMITLIEHLRVLAKLESAGGITYITEISTSVPSTANLKTYIDIVAQKSMLRKLIKASNEIIAESYDKQDDVEKVIDNAEKRIFDIAEKRSNSDFEALSTVLERGFLEIERLFNNKGEITGVGSGFKELDAKTSGFQKGDMVLIAARPSMGKTTFALNIAEHASLREGKSVVIFSLEMSKEQLAYKLLCSQANVDMLKLRTGNLEDKDWENIARASGPLAAAKIYIDDTAGISVMEMRSKCRRIKIEHGIDLILIDYLQLMSGSGQESRQQEVSEISRSIKALAKEMQCPVIALSQLSRAPEQRADHRPMLSDLRESGSIEQDADLVMFLYRDEYYNKETDEKNVAECIVAKQRNGPVGTVKMAWLGQFSKFGNLDVVYRE</sequence>
<dbReference type="NCBIfam" id="NF004384">
    <property type="entry name" value="PRK05748.1"/>
    <property type="match status" value="1"/>
</dbReference>
<dbReference type="Gene3D" id="3.40.50.300">
    <property type="entry name" value="P-loop containing nucleotide triphosphate hydrolases"/>
    <property type="match status" value="1"/>
</dbReference>
<dbReference type="OrthoDB" id="9773982at2"/>
<proteinExistence type="inferred from homology"/>
<dbReference type="Proteomes" id="UP000184080">
    <property type="component" value="Unassembled WGS sequence"/>
</dbReference>
<evidence type="ECO:0000313" key="14">
    <source>
        <dbReference type="EMBL" id="SHJ00703.1"/>
    </source>
</evidence>
<reference evidence="14 15" key="1">
    <citation type="submission" date="2016-11" db="EMBL/GenBank/DDBJ databases">
        <authorList>
            <person name="Jaros S."/>
            <person name="Januszkiewicz K."/>
            <person name="Wedrychowicz H."/>
        </authorList>
    </citation>
    <scope>NUCLEOTIDE SEQUENCE [LARGE SCALE GENOMIC DNA]</scope>
    <source>
        <strain evidence="14 15">DSM 21864</strain>
    </source>
</reference>